<name>A0A8J3GQ71_9MICO</name>
<evidence type="ECO:0000313" key="1">
    <source>
        <dbReference type="EMBL" id="GHF13788.1"/>
    </source>
</evidence>
<accession>A0A8J3GQ71</accession>
<dbReference type="Gene3D" id="3.30.980.10">
    <property type="entry name" value="Threonyl-trna Synthetase, Chain A, domain 2"/>
    <property type="match status" value="1"/>
</dbReference>
<proteinExistence type="predicted"/>
<gene>
    <name evidence="1" type="ORF">GCM10011600_13390</name>
</gene>
<reference evidence="1" key="2">
    <citation type="submission" date="2020-09" db="EMBL/GenBank/DDBJ databases">
        <authorList>
            <person name="Sun Q."/>
            <person name="Zhou Y."/>
        </authorList>
    </citation>
    <scope>NUCLEOTIDE SEQUENCE</scope>
    <source>
        <strain evidence="1">CGMCC 1.16548</strain>
    </source>
</reference>
<protein>
    <recommendedName>
        <fullName evidence="3">Metal-dependent hydrolase</fullName>
    </recommendedName>
</protein>
<dbReference type="EMBL" id="BNAI01000002">
    <property type="protein sequence ID" value="GHF13788.1"/>
    <property type="molecule type" value="Genomic_DNA"/>
</dbReference>
<dbReference type="AlphaFoldDB" id="A0A8J3GQ71"/>
<dbReference type="RefSeq" id="WP_191282700.1">
    <property type="nucleotide sequence ID" value="NZ_BNAI01000002.1"/>
</dbReference>
<dbReference type="InterPro" id="IPR018163">
    <property type="entry name" value="Thr/Ala-tRNA-synth_IIc_edit"/>
</dbReference>
<evidence type="ECO:0008006" key="3">
    <source>
        <dbReference type="Google" id="ProtNLM"/>
    </source>
</evidence>
<comment type="caution">
    <text evidence="1">The sequence shown here is derived from an EMBL/GenBank/DDBJ whole genome shotgun (WGS) entry which is preliminary data.</text>
</comment>
<dbReference type="SUPFAM" id="SSF55186">
    <property type="entry name" value="ThrRS/AlaRS common domain"/>
    <property type="match status" value="1"/>
</dbReference>
<organism evidence="1 2">
    <name type="scientific">Pseudolysinimonas yzui</name>
    <dbReference type="NCBI Taxonomy" id="2708254"/>
    <lineage>
        <taxon>Bacteria</taxon>
        <taxon>Bacillati</taxon>
        <taxon>Actinomycetota</taxon>
        <taxon>Actinomycetes</taxon>
        <taxon>Micrococcales</taxon>
        <taxon>Microbacteriaceae</taxon>
        <taxon>Pseudolysinimonas</taxon>
    </lineage>
</organism>
<keyword evidence="2" id="KW-1185">Reference proteome</keyword>
<dbReference type="Proteomes" id="UP000617531">
    <property type="component" value="Unassembled WGS sequence"/>
</dbReference>
<sequence>MPHQPDTIVEYPAGALSSRGTVLATLPLPEGLGVVLDRTAVHAVDAGWPDQPADRGLLAAHPIRDAIVGAIDGAADGGDILIGRDIPVRTGADGWSFVVVHVLDPDAAVQVGDDVEVTVDARYRRALSAGHTACHLASLALDAALAAAWTKEVPADALGAPGFDALACASSRIHEFGSTDVYRVGKSLRKRGFDAASLDQLDAVEDAANARLAEWVATGAGIRIDRDGDGLGDRRRWVCELPGGDAVIPCGGTHLTSLGELAAVRVELAREDVEGGIALTMTTTATPAAQA</sequence>
<reference evidence="1" key="1">
    <citation type="journal article" date="2014" name="Int. J. Syst. Evol. Microbiol.">
        <title>Complete genome sequence of Corynebacterium casei LMG S-19264T (=DSM 44701T), isolated from a smear-ripened cheese.</title>
        <authorList>
            <consortium name="US DOE Joint Genome Institute (JGI-PGF)"/>
            <person name="Walter F."/>
            <person name="Albersmeier A."/>
            <person name="Kalinowski J."/>
            <person name="Ruckert C."/>
        </authorList>
    </citation>
    <scope>NUCLEOTIDE SEQUENCE</scope>
    <source>
        <strain evidence="1">CGMCC 1.16548</strain>
    </source>
</reference>
<dbReference type="GO" id="GO:0000166">
    <property type="term" value="F:nucleotide binding"/>
    <property type="evidence" value="ECO:0007669"/>
    <property type="project" value="InterPro"/>
</dbReference>
<evidence type="ECO:0000313" key="2">
    <source>
        <dbReference type="Proteomes" id="UP000617531"/>
    </source>
</evidence>